<sequence length="502" mass="57874">MPAVEEVPIELWTQIVGLLTRRSDLAHVSATCRTLYAIAAPYLHQAFPIRTWSVNQFLRLINRPAPFVPEFLAIGVSDHSEEHDFWDSPRWPTEGARTIPRRQYVSHDTYQRIVNATFGFTSVRELVIFNVHVPRRFYDLIYDLPNLESLHVEACTSAGLGDVFQHRDLGITELTLRVCDTVTAGILCRLATASNLQTLRIDETANVFQECSTDLSQNIRFIYVSNFRTFTDPLPPEAYNRFKTSLTEFLSSYPHQVEWLSTSLPVQSTLVPNALPLLRHFRGNTTAVGTVAKCGQLRSLIIEAGETFHLTSSGVLDRIAEHQPELKSLTLRLSEWDLEVIHAVAHLFPNLERLKVTFVRGSLSDVSPVLPMSAKLNVIQDELVGLVPRHLHRLRNLRRLEIFMVRFSWRNKSVTMRQQFPSPSFEDYVDDAEFEMWEENGLGQAVTLPDEEYKEFLITWKYACPDLREVQLAPGYVWRRYGPKDPWCKRSCRWNNGYREVW</sequence>
<evidence type="ECO:0000313" key="1">
    <source>
        <dbReference type="EMBL" id="EPQ54851.1"/>
    </source>
</evidence>
<accession>S7Q4A5</accession>
<dbReference type="Proteomes" id="UP000030669">
    <property type="component" value="Unassembled WGS sequence"/>
</dbReference>
<dbReference type="AlphaFoldDB" id="S7Q4A5"/>
<dbReference type="GeneID" id="19302072"/>
<dbReference type="KEGG" id="gtr:GLOTRDRAFT_130201"/>
<evidence type="ECO:0000313" key="2">
    <source>
        <dbReference type="Proteomes" id="UP000030669"/>
    </source>
</evidence>
<dbReference type="STRING" id="670483.S7Q4A5"/>
<keyword evidence="2" id="KW-1185">Reference proteome</keyword>
<dbReference type="RefSeq" id="XP_007867083.1">
    <property type="nucleotide sequence ID" value="XM_007868892.1"/>
</dbReference>
<dbReference type="eggNOG" id="ENOG502SQHN">
    <property type="taxonomic scope" value="Eukaryota"/>
</dbReference>
<dbReference type="InterPro" id="IPR032675">
    <property type="entry name" value="LRR_dom_sf"/>
</dbReference>
<reference evidence="1 2" key="1">
    <citation type="journal article" date="2012" name="Science">
        <title>The Paleozoic origin of enzymatic lignin decomposition reconstructed from 31 fungal genomes.</title>
        <authorList>
            <person name="Floudas D."/>
            <person name="Binder M."/>
            <person name="Riley R."/>
            <person name="Barry K."/>
            <person name="Blanchette R.A."/>
            <person name="Henrissat B."/>
            <person name="Martinez A.T."/>
            <person name="Otillar R."/>
            <person name="Spatafora J.W."/>
            <person name="Yadav J.S."/>
            <person name="Aerts A."/>
            <person name="Benoit I."/>
            <person name="Boyd A."/>
            <person name="Carlson A."/>
            <person name="Copeland A."/>
            <person name="Coutinho P.M."/>
            <person name="de Vries R.P."/>
            <person name="Ferreira P."/>
            <person name="Findley K."/>
            <person name="Foster B."/>
            <person name="Gaskell J."/>
            <person name="Glotzer D."/>
            <person name="Gorecki P."/>
            <person name="Heitman J."/>
            <person name="Hesse C."/>
            <person name="Hori C."/>
            <person name="Igarashi K."/>
            <person name="Jurgens J.A."/>
            <person name="Kallen N."/>
            <person name="Kersten P."/>
            <person name="Kohler A."/>
            <person name="Kuees U."/>
            <person name="Kumar T.K.A."/>
            <person name="Kuo A."/>
            <person name="LaButti K."/>
            <person name="Larrondo L.F."/>
            <person name="Lindquist E."/>
            <person name="Ling A."/>
            <person name="Lombard V."/>
            <person name="Lucas S."/>
            <person name="Lundell T."/>
            <person name="Martin R."/>
            <person name="McLaughlin D.J."/>
            <person name="Morgenstern I."/>
            <person name="Morin E."/>
            <person name="Murat C."/>
            <person name="Nagy L.G."/>
            <person name="Nolan M."/>
            <person name="Ohm R.A."/>
            <person name="Patyshakuliyeva A."/>
            <person name="Rokas A."/>
            <person name="Ruiz-Duenas F.J."/>
            <person name="Sabat G."/>
            <person name="Salamov A."/>
            <person name="Samejima M."/>
            <person name="Schmutz J."/>
            <person name="Slot J.C."/>
            <person name="St John F."/>
            <person name="Stenlid J."/>
            <person name="Sun H."/>
            <person name="Sun S."/>
            <person name="Syed K."/>
            <person name="Tsang A."/>
            <person name="Wiebenga A."/>
            <person name="Young D."/>
            <person name="Pisabarro A."/>
            <person name="Eastwood D.C."/>
            <person name="Martin F."/>
            <person name="Cullen D."/>
            <person name="Grigoriev I.V."/>
            <person name="Hibbett D.S."/>
        </authorList>
    </citation>
    <scope>NUCLEOTIDE SEQUENCE [LARGE SCALE GENOMIC DNA]</scope>
    <source>
        <strain evidence="1 2">ATCC 11539</strain>
    </source>
</reference>
<dbReference type="EMBL" id="KB469303">
    <property type="protein sequence ID" value="EPQ54851.1"/>
    <property type="molecule type" value="Genomic_DNA"/>
</dbReference>
<organism evidence="1 2">
    <name type="scientific">Gloeophyllum trabeum (strain ATCC 11539 / FP-39264 / Madison 617)</name>
    <name type="common">Brown rot fungus</name>
    <dbReference type="NCBI Taxonomy" id="670483"/>
    <lineage>
        <taxon>Eukaryota</taxon>
        <taxon>Fungi</taxon>
        <taxon>Dikarya</taxon>
        <taxon>Basidiomycota</taxon>
        <taxon>Agaricomycotina</taxon>
        <taxon>Agaricomycetes</taxon>
        <taxon>Gloeophyllales</taxon>
        <taxon>Gloeophyllaceae</taxon>
        <taxon>Gloeophyllum</taxon>
    </lineage>
</organism>
<name>S7Q4A5_GLOTA</name>
<dbReference type="Gene3D" id="3.80.10.10">
    <property type="entry name" value="Ribonuclease Inhibitor"/>
    <property type="match status" value="1"/>
</dbReference>
<dbReference type="SUPFAM" id="SSF52047">
    <property type="entry name" value="RNI-like"/>
    <property type="match status" value="1"/>
</dbReference>
<evidence type="ECO:0008006" key="3">
    <source>
        <dbReference type="Google" id="ProtNLM"/>
    </source>
</evidence>
<dbReference type="OMA" id="ITIKEWD"/>
<protein>
    <recommendedName>
        <fullName evidence="3">F-box domain-containing protein</fullName>
    </recommendedName>
</protein>
<gene>
    <name evidence="1" type="ORF">GLOTRDRAFT_130201</name>
</gene>
<dbReference type="CDD" id="cd09917">
    <property type="entry name" value="F-box_SF"/>
    <property type="match status" value="1"/>
</dbReference>
<dbReference type="OrthoDB" id="5354526at2759"/>
<dbReference type="HOGENOM" id="CLU_021923_0_0_1"/>
<proteinExistence type="predicted"/>